<dbReference type="Proteomes" id="UP000048600">
    <property type="component" value="Unassembled WGS sequence"/>
</dbReference>
<protein>
    <submittedName>
        <fullName evidence="4">Uncharacterized protein</fullName>
    </submittedName>
</protein>
<evidence type="ECO:0000313" key="5">
    <source>
        <dbReference type="EMBL" id="COW35474.1"/>
    </source>
</evidence>
<dbReference type="Proteomes" id="UP000048289">
    <property type="component" value="Unassembled WGS sequence"/>
</dbReference>
<gene>
    <name evidence="3" type="ORF">ERS007657_02526</name>
    <name evidence="1" type="ORF">ERS007681_03586</name>
    <name evidence="2" type="ORF">ERS007688_04053</name>
    <name evidence="6" type="ORF">ERS007739_03883</name>
    <name evidence="5" type="ORF">ERS007741_02284</name>
    <name evidence="4" type="ORF">ERS027646_04590</name>
</gene>
<dbReference type="EMBL" id="CGCX01000990">
    <property type="protein sequence ID" value="CFR86696.1"/>
    <property type="molecule type" value="Genomic_DNA"/>
</dbReference>
<evidence type="ECO:0000313" key="8">
    <source>
        <dbReference type="Proteomes" id="UP000046680"/>
    </source>
</evidence>
<dbReference type="AlphaFoldDB" id="A0A655AWU6"/>
<reference evidence="6" key="1">
    <citation type="submission" date="2015-03" db="EMBL/GenBank/DDBJ databases">
        <authorList>
            <consortium name="Pathogen Informatics"/>
            <person name="Murphy D."/>
        </authorList>
    </citation>
    <scope>NUCLEOTIDE SEQUENCE</scope>
    <source>
        <strain evidence="6">N09902308</strain>
    </source>
</reference>
<dbReference type="EMBL" id="CFOH01001048">
    <property type="protein sequence ID" value="CFE77580.1"/>
    <property type="molecule type" value="Genomic_DNA"/>
</dbReference>
<dbReference type="Proteomes" id="UP000046680">
    <property type="component" value="Unassembled WGS sequence"/>
</dbReference>
<evidence type="ECO:0000313" key="10">
    <source>
        <dbReference type="Proteomes" id="UP000048289"/>
    </source>
</evidence>
<dbReference type="EMBL" id="CNGE01001493">
    <property type="protein sequence ID" value="CKU21026.1"/>
    <property type="molecule type" value="Genomic_DNA"/>
</dbReference>
<organism evidence="4 12">
    <name type="scientific">Mycobacterium tuberculosis</name>
    <dbReference type="NCBI Taxonomy" id="1773"/>
    <lineage>
        <taxon>Bacteria</taxon>
        <taxon>Bacillati</taxon>
        <taxon>Actinomycetota</taxon>
        <taxon>Actinomycetes</taxon>
        <taxon>Mycobacteriales</taxon>
        <taxon>Mycobacteriaceae</taxon>
        <taxon>Mycobacterium</taxon>
        <taxon>Mycobacterium tuberculosis complex</taxon>
    </lineage>
</organism>
<reference evidence="7 8" key="2">
    <citation type="submission" date="2015-03" db="EMBL/GenBank/DDBJ databases">
        <authorList>
            <consortium name="Pathogen Informatics"/>
        </authorList>
    </citation>
    <scope>NUCLEOTIDE SEQUENCE [LARGE SCALE GENOMIC DNA]</scope>
    <source>
        <strain evidence="4 12">Bir 172</strain>
        <strain evidence="3 8">C09601061</strain>
        <strain evidence="1 10">G09901357</strain>
        <strain evidence="2 9">H09601792</strain>
        <strain evidence="7">N09902308</strain>
        <strain evidence="5 11">P00601463</strain>
    </source>
</reference>
<dbReference type="Proteomes" id="UP000048948">
    <property type="component" value="Unassembled WGS sequence"/>
</dbReference>
<evidence type="ECO:0000313" key="12">
    <source>
        <dbReference type="Proteomes" id="UP000048948"/>
    </source>
</evidence>
<evidence type="ECO:0000313" key="4">
    <source>
        <dbReference type="EMBL" id="CKU21026.1"/>
    </source>
</evidence>
<sequence length="40" mass="3961">MLELVAGHLGTVVIEDHAAGAGGALVDGGYEIRGLGQLLS</sequence>
<dbReference type="EMBL" id="CSBK01002161">
    <property type="protein sequence ID" value="COZ55007.1"/>
    <property type="molecule type" value="Genomic_DNA"/>
</dbReference>
<dbReference type="Proteomes" id="UP000039021">
    <property type="component" value="Unassembled WGS sequence"/>
</dbReference>
<name>A0A655AWU6_MYCTX</name>
<evidence type="ECO:0000313" key="9">
    <source>
        <dbReference type="Proteomes" id="UP000046947"/>
    </source>
</evidence>
<dbReference type="EMBL" id="CFOE01000645">
    <property type="protein sequence ID" value="CFE44243.1"/>
    <property type="molecule type" value="Genomic_DNA"/>
</dbReference>
<evidence type="ECO:0000313" key="2">
    <source>
        <dbReference type="EMBL" id="CFE77580.1"/>
    </source>
</evidence>
<accession>A0A655AWU6</accession>
<evidence type="ECO:0000313" key="3">
    <source>
        <dbReference type="EMBL" id="CFR86696.1"/>
    </source>
</evidence>
<evidence type="ECO:0000313" key="6">
    <source>
        <dbReference type="EMBL" id="COZ55007.1"/>
    </source>
</evidence>
<evidence type="ECO:0000313" key="1">
    <source>
        <dbReference type="EMBL" id="CFE44243.1"/>
    </source>
</evidence>
<dbReference type="Proteomes" id="UP000046947">
    <property type="component" value="Unassembled WGS sequence"/>
</dbReference>
<proteinExistence type="predicted"/>
<evidence type="ECO:0000313" key="11">
    <source>
        <dbReference type="Proteomes" id="UP000048600"/>
    </source>
</evidence>
<evidence type="ECO:0000313" key="7">
    <source>
        <dbReference type="Proteomes" id="UP000039021"/>
    </source>
</evidence>
<dbReference type="EMBL" id="CHKL01000250">
    <property type="protein sequence ID" value="COW35474.1"/>
    <property type="molecule type" value="Genomic_DNA"/>
</dbReference>
<dbReference type="RefSeq" id="WP_272866423.1">
    <property type="nucleotide sequence ID" value="NZ_CIKK01000003.1"/>
</dbReference>